<dbReference type="InParanoid" id="H0ERN2"/>
<dbReference type="HOGENOM" id="CLU_1133677_0_0_1"/>
<protein>
    <submittedName>
        <fullName evidence="2">Uncharacterized protein</fullName>
    </submittedName>
</protein>
<feature type="compositionally biased region" description="Pro residues" evidence="1">
    <location>
        <begin position="1"/>
        <end position="33"/>
    </location>
</feature>
<dbReference type="EMBL" id="AGUE01000135">
    <property type="protein sequence ID" value="EHK98843.1"/>
    <property type="molecule type" value="Genomic_DNA"/>
</dbReference>
<feature type="compositionally biased region" description="Low complexity" evidence="1">
    <location>
        <begin position="229"/>
        <end position="245"/>
    </location>
</feature>
<feature type="region of interest" description="Disordered" evidence="1">
    <location>
        <begin position="1"/>
        <end position="60"/>
    </location>
</feature>
<organism evidence="2 3">
    <name type="scientific">Glarea lozoyensis (strain ATCC 74030 / MF5533)</name>
    <dbReference type="NCBI Taxonomy" id="1104152"/>
    <lineage>
        <taxon>Eukaryota</taxon>
        <taxon>Fungi</taxon>
        <taxon>Dikarya</taxon>
        <taxon>Ascomycota</taxon>
        <taxon>Pezizomycotina</taxon>
        <taxon>Leotiomycetes</taxon>
        <taxon>Helotiales</taxon>
        <taxon>Helotiaceae</taxon>
        <taxon>Glarea</taxon>
    </lineage>
</organism>
<keyword evidence="3" id="KW-1185">Reference proteome</keyword>
<evidence type="ECO:0000256" key="1">
    <source>
        <dbReference type="SAM" id="MobiDB-lite"/>
    </source>
</evidence>
<comment type="caution">
    <text evidence="2">The sequence shown here is derived from an EMBL/GenBank/DDBJ whole genome shotgun (WGS) entry which is preliminary data.</text>
</comment>
<dbReference type="AlphaFoldDB" id="H0ERN2"/>
<evidence type="ECO:0000313" key="2">
    <source>
        <dbReference type="EMBL" id="EHK98843.1"/>
    </source>
</evidence>
<feature type="region of interest" description="Disordered" evidence="1">
    <location>
        <begin position="224"/>
        <end position="245"/>
    </location>
</feature>
<sequence length="245" mass="26612">MPPPPPPPPPPMMGGPPPPPPPPGGLPARPPPQKNRVHIPKAFSLTKRLPKPQRRHKHWSKPRKLLYIRSRIITNIRSQTSHYGCPKATSHIRSGTSSTGTAKQLIDFSVCSITSEFAENWREPWSETVLVCINERTSTANRKETSCPSRLAKALYASTSRTPSSPKFCTSSTVVSSPRSTASICPSTTDWASFSIATTPTTPSTANPRAIYKWSRPESCNASRYTGGTRSLSSCSPSAASTTTF</sequence>
<proteinExistence type="predicted"/>
<reference evidence="2 3" key="1">
    <citation type="journal article" date="2012" name="Eukaryot. Cell">
        <title>Genome sequence of the fungus Glarea lozoyensis: the first genome sequence of a species from the Helotiaceae family.</title>
        <authorList>
            <person name="Youssar L."/>
            <person name="Gruening B.A."/>
            <person name="Erxleben A."/>
            <person name="Guenther S."/>
            <person name="Huettel W."/>
        </authorList>
    </citation>
    <scope>NUCLEOTIDE SEQUENCE [LARGE SCALE GENOMIC DNA]</scope>
    <source>
        <strain evidence="3">ATCC 74030 / MF5533</strain>
    </source>
</reference>
<accession>H0ERN2</accession>
<name>H0ERN2_GLAL7</name>
<dbReference type="Proteomes" id="UP000005446">
    <property type="component" value="Unassembled WGS sequence"/>
</dbReference>
<feature type="compositionally biased region" description="Basic residues" evidence="1">
    <location>
        <begin position="48"/>
        <end position="60"/>
    </location>
</feature>
<gene>
    <name evidence="2" type="ORF">M7I_5353</name>
</gene>
<evidence type="ECO:0000313" key="3">
    <source>
        <dbReference type="Proteomes" id="UP000005446"/>
    </source>
</evidence>